<reference evidence="1" key="1">
    <citation type="journal article" date="2023" name="G3 (Bethesda)">
        <title>A reference genome for the long-term kleptoplast-retaining sea slug Elysia crispata morphotype clarki.</title>
        <authorList>
            <person name="Eastman K.E."/>
            <person name="Pendleton A.L."/>
            <person name="Shaikh M.A."/>
            <person name="Suttiyut T."/>
            <person name="Ogas R."/>
            <person name="Tomko P."/>
            <person name="Gavelis G."/>
            <person name="Widhalm J.R."/>
            <person name="Wisecaver J.H."/>
        </authorList>
    </citation>
    <scope>NUCLEOTIDE SEQUENCE</scope>
    <source>
        <strain evidence="1">ECLA1</strain>
    </source>
</reference>
<keyword evidence="2" id="KW-1185">Reference proteome</keyword>
<dbReference type="AlphaFoldDB" id="A0AAE0XVK3"/>
<accession>A0AAE0XVK3</accession>
<proteinExistence type="predicted"/>
<dbReference type="EMBL" id="JAWDGP010007575">
    <property type="protein sequence ID" value="KAK3712876.1"/>
    <property type="molecule type" value="Genomic_DNA"/>
</dbReference>
<dbReference type="Proteomes" id="UP001283361">
    <property type="component" value="Unassembled WGS sequence"/>
</dbReference>
<evidence type="ECO:0000313" key="2">
    <source>
        <dbReference type="Proteomes" id="UP001283361"/>
    </source>
</evidence>
<name>A0AAE0XVK3_9GAST</name>
<comment type="caution">
    <text evidence="1">The sequence shown here is derived from an EMBL/GenBank/DDBJ whole genome shotgun (WGS) entry which is preliminary data.</text>
</comment>
<organism evidence="1 2">
    <name type="scientific">Elysia crispata</name>
    <name type="common">lettuce slug</name>
    <dbReference type="NCBI Taxonomy" id="231223"/>
    <lineage>
        <taxon>Eukaryota</taxon>
        <taxon>Metazoa</taxon>
        <taxon>Spiralia</taxon>
        <taxon>Lophotrochozoa</taxon>
        <taxon>Mollusca</taxon>
        <taxon>Gastropoda</taxon>
        <taxon>Heterobranchia</taxon>
        <taxon>Euthyneura</taxon>
        <taxon>Panpulmonata</taxon>
        <taxon>Sacoglossa</taxon>
        <taxon>Placobranchoidea</taxon>
        <taxon>Plakobranchidae</taxon>
        <taxon>Elysia</taxon>
    </lineage>
</organism>
<evidence type="ECO:0000313" key="1">
    <source>
        <dbReference type="EMBL" id="KAK3712876.1"/>
    </source>
</evidence>
<protein>
    <submittedName>
        <fullName evidence="1">Uncharacterized protein</fullName>
    </submittedName>
</protein>
<gene>
    <name evidence="1" type="ORF">RRG08_034016</name>
</gene>
<sequence>MKKELLSLPTSSKASQNSLCIKKKYQAQKPLVHDLHNLIKEAYAGLLLPEKIPACSTSKLISLEFRDEYQLRDRDLAVGKFCKPVLTTCRKNKKRNTWINKFYQALREGHIGMGEYLQKNFQWQTQLSGIYHTLTQHSNGVQKLYLPSVLLQKNFNALLTHLPWVDLMLSSVLTRPWKQEKRKCHSTSAASALSPASALLPPAASTPASSAALLPPTAFTPASSTALQSPTACTPASSAALQPPTAFIPVSSTALQSPRDCTPATSAALLPPAASTPASSAALLPSTAFTPASSTALVTYSLYPCIISCTTASYSLYPCIISCITAISRLYLYIITFFCKAINSCTKEKASVFRMLRLQKTQINIKQSFEDRRGIQTVIGHSVQSLNK</sequence>